<accession>A0ABT3NXX4</accession>
<dbReference type="Gene3D" id="3.60.10.10">
    <property type="entry name" value="Endonuclease/exonuclease/phosphatase"/>
    <property type="match status" value="1"/>
</dbReference>
<proteinExistence type="predicted"/>
<dbReference type="InterPro" id="IPR036691">
    <property type="entry name" value="Endo/exonu/phosph_ase_sf"/>
</dbReference>
<evidence type="ECO:0000256" key="1">
    <source>
        <dbReference type="SAM" id="SignalP"/>
    </source>
</evidence>
<keyword evidence="3" id="KW-0540">Nuclease</keyword>
<reference evidence="3 4" key="1">
    <citation type="submission" date="2022-10" db="EMBL/GenBank/DDBJ databases">
        <title>Roseococcus glaciei nov., sp. nov., isolated from glacier.</title>
        <authorList>
            <person name="Liu Q."/>
            <person name="Xin Y.-H."/>
        </authorList>
    </citation>
    <scope>NUCLEOTIDE SEQUENCE [LARGE SCALE GENOMIC DNA]</scope>
    <source>
        <strain evidence="3 4">MDT2-1-1</strain>
    </source>
</reference>
<dbReference type="RefSeq" id="WP_301591113.1">
    <property type="nucleotide sequence ID" value="NZ_JAPFQI010000012.1"/>
</dbReference>
<dbReference type="GO" id="GO:0004519">
    <property type="term" value="F:endonuclease activity"/>
    <property type="evidence" value="ECO:0007669"/>
    <property type="project" value="UniProtKB-KW"/>
</dbReference>
<sequence>MSRVVPFLLLVLLVLPAQAAELKLATWNIAWLTLRPAGDPTLPRDLVARDAADWRRLAEYARRLEADILAVQEVDGPEALARILPERDYAFFFAREADVQRTGFAIRRGLRAVQNPDLEGLDTAPHARFSLRRGTDVTVFPEGAPLRLLSVHLKAGCREGPIASSRGQDCEVLARQSRILADWVGERRREGIAFAILGDFNRRMDHPRDDMTAALSAEAPVLRATAGASNPCWSDARGGRPFISHILLGGGAERLVLPGSLRVMVYAERDPALRERISDHCPISVRMRLR</sequence>
<gene>
    <name evidence="3" type="ORF">OF850_15185</name>
</gene>
<dbReference type="EMBL" id="JAPFQI010000012">
    <property type="protein sequence ID" value="MCW8086975.1"/>
    <property type="molecule type" value="Genomic_DNA"/>
</dbReference>
<feature type="chain" id="PRO_5046035728" evidence="1">
    <location>
        <begin position="20"/>
        <end position="290"/>
    </location>
</feature>
<name>A0ABT3NXX4_9PROT</name>
<dbReference type="InterPro" id="IPR005135">
    <property type="entry name" value="Endo/exonuclease/phosphatase"/>
</dbReference>
<dbReference type="Proteomes" id="UP001526430">
    <property type="component" value="Unassembled WGS sequence"/>
</dbReference>
<evidence type="ECO:0000259" key="2">
    <source>
        <dbReference type="Pfam" id="PF03372"/>
    </source>
</evidence>
<keyword evidence="4" id="KW-1185">Reference proteome</keyword>
<evidence type="ECO:0000313" key="3">
    <source>
        <dbReference type="EMBL" id="MCW8086975.1"/>
    </source>
</evidence>
<dbReference type="Pfam" id="PF03372">
    <property type="entry name" value="Exo_endo_phos"/>
    <property type="match status" value="1"/>
</dbReference>
<dbReference type="SUPFAM" id="SSF56219">
    <property type="entry name" value="DNase I-like"/>
    <property type="match status" value="1"/>
</dbReference>
<keyword evidence="3" id="KW-0378">Hydrolase</keyword>
<feature type="signal peptide" evidence="1">
    <location>
        <begin position="1"/>
        <end position="19"/>
    </location>
</feature>
<protein>
    <submittedName>
        <fullName evidence="3">Endonuclease/exonuclease/phosphatase family protein</fullName>
    </submittedName>
</protein>
<comment type="caution">
    <text evidence="3">The sequence shown here is derived from an EMBL/GenBank/DDBJ whole genome shotgun (WGS) entry which is preliminary data.</text>
</comment>
<keyword evidence="3" id="KW-0255">Endonuclease</keyword>
<organism evidence="3 4">
    <name type="scientific">Sabulicella glaciei</name>
    <dbReference type="NCBI Taxonomy" id="2984948"/>
    <lineage>
        <taxon>Bacteria</taxon>
        <taxon>Pseudomonadati</taxon>
        <taxon>Pseudomonadota</taxon>
        <taxon>Alphaproteobacteria</taxon>
        <taxon>Acetobacterales</taxon>
        <taxon>Acetobacteraceae</taxon>
        <taxon>Sabulicella</taxon>
    </lineage>
</organism>
<feature type="domain" description="Endonuclease/exonuclease/phosphatase" evidence="2">
    <location>
        <begin position="25"/>
        <end position="280"/>
    </location>
</feature>
<keyword evidence="1" id="KW-0732">Signal</keyword>
<evidence type="ECO:0000313" key="4">
    <source>
        <dbReference type="Proteomes" id="UP001526430"/>
    </source>
</evidence>